<dbReference type="InterPro" id="IPR023614">
    <property type="entry name" value="Porin_dom_sf"/>
</dbReference>
<dbReference type="Gene3D" id="2.40.160.10">
    <property type="entry name" value="Porin"/>
    <property type="match status" value="1"/>
</dbReference>
<reference evidence="7" key="3">
    <citation type="submission" date="2016-11" db="EMBL/GenBank/DDBJ databases">
        <authorList>
            <person name="Jaros S."/>
            <person name="Januszkiewicz K."/>
            <person name="Wedrychowicz H."/>
        </authorList>
    </citation>
    <scope>NUCLEOTIDE SEQUENCE [LARGE SCALE GENOMIC DNA]</scope>
    <source>
        <strain evidence="7">DSM 27989</strain>
    </source>
</reference>
<reference evidence="9" key="4">
    <citation type="journal article" date="2019" name="Int. J. Syst. Evol. Microbiol.">
        <title>The Global Catalogue of Microorganisms (GCM) 10K type strain sequencing project: providing services to taxonomists for standard genome sequencing and annotation.</title>
        <authorList>
            <consortium name="The Broad Institute Genomics Platform"/>
            <consortium name="The Broad Institute Genome Sequencing Center for Infectious Disease"/>
            <person name="Wu L."/>
            <person name="Ma J."/>
        </authorList>
    </citation>
    <scope>NUCLEOTIDE SEQUENCE [LARGE SCALE GENOMIC DNA]</scope>
    <source>
        <strain evidence="9">CGMCC 1.12707</strain>
    </source>
</reference>
<evidence type="ECO:0000313" key="6">
    <source>
        <dbReference type="EMBL" id="GGF10491.1"/>
    </source>
</evidence>
<keyword evidence="2 4" id="KW-0732">Signal</keyword>
<reference evidence="6" key="5">
    <citation type="submission" date="2024-05" db="EMBL/GenBank/DDBJ databases">
        <authorList>
            <person name="Sun Q."/>
            <person name="Zhou Y."/>
        </authorList>
    </citation>
    <scope>NUCLEOTIDE SEQUENCE</scope>
    <source>
        <strain evidence="6">CGMCC 1.12707</strain>
    </source>
</reference>
<dbReference type="PANTHER" id="PTHR34501:SF2">
    <property type="entry name" value="OUTER MEMBRANE PORIN F-RELATED"/>
    <property type="match status" value="1"/>
</dbReference>
<organism evidence="7 8">
    <name type="scientific">Chishuiella changwenlii</name>
    <dbReference type="NCBI Taxonomy" id="1434701"/>
    <lineage>
        <taxon>Bacteria</taxon>
        <taxon>Pseudomonadati</taxon>
        <taxon>Bacteroidota</taxon>
        <taxon>Flavobacteriia</taxon>
        <taxon>Flavobacteriales</taxon>
        <taxon>Weeksellaceae</taxon>
        <taxon>Chishuiella</taxon>
    </lineage>
</organism>
<name>A0A1M6VDE9_9FLAO</name>
<evidence type="ECO:0000256" key="3">
    <source>
        <dbReference type="ARBA" id="ARBA00023136"/>
    </source>
</evidence>
<dbReference type="EMBL" id="FRBH01000003">
    <property type="protein sequence ID" value="SHK79316.1"/>
    <property type="molecule type" value="Genomic_DNA"/>
</dbReference>
<dbReference type="Proteomes" id="UP000650994">
    <property type="component" value="Unassembled WGS sequence"/>
</dbReference>
<evidence type="ECO:0000256" key="4">
    <source>
        <dbReference type="SAM" id="SignalP"/>
    </source>
</evidence>
<dbReference type="PANTHER" id="PTHR34501">
    <property type="entry name" value="PROTEIN YDDL-RELATED"/>
    <property type="match status" value="1"/>
</dbReference>
<dbReference type="SUPFAM" id="SSF56935">
    <property type="entry name" value="Porins"/>
    <property type="match status" value="1"/>
</dbReference>
<dbReference type="RefSeq" id="WP_083580299.1">
    <property type="nucleotide sequence ID" value="NZ_BMFL01000026.1"/>
</dbReference>
<dbReference type="OrthoDB" id="784582at2"/>
<evidence type="ECO:0000313" key="8">
    <source>
        <dbReference type="Proteomes" id="UP000184120"/>
    </source>
</evidence>
<reference evidence="8" key="2">
    <citation type="submission" date="2016-11" db="EMBL/GenBank/DDBJ databases">
        <authorList>
            <person name="Varghese N."/>
            <person name="Submissions S."/>
        </authorList>
    </citation>
    <scope>NUCLEOTIDE SEQUENCE [LARGE SCALE GENOMIC DNA]</scope>
    <source>
        <strain evidence="8">DSM 27989</strain>
    </source>
</reference>
<dbReference type="GO" id="GO:0015288">
    <property type="term" value="F:porin activity"/>
    <property type="evidence" value="ECO:0007669"/>
    <property type="project" value="InterPro"/>
</dbReference>
<dbReference type="InterPro" id="IPR050298">
    <property type="entry name" value="Gram-neg_bact_OMP"/>
</dbReference>
<dbReference type="AlphaFoldDB" id="A0A1M6VDE9"/>
<feature type="domain" description="Porin" evidence="5">
    <location>
        <begin position="71"/>
        <end position="252"/>
    </location>
</feature>
<evidence type="ECO:0000256" key="1">
    <source>
        <dbReference type="ARBA" id="ARBA00004571"/>
    </source>
</evidence>
<dbReference type="InterPro" id="IPR033900">
    <property type="entry name" value="Gram_neg_porin_domain"/>
</dbReference>
<feature type="chain" id="PRO_5012229477" evidence="4">
    <location>
        <begin position="24"/>
        <end position="386"/>
    </location>
</feature>
<gene>
    <name evidence="6" type="ORF">GCM10010984_29500</name>
    <name evidence="7" type="ORF">SAMN05443634_103276</name>
</gene>
<evidence type="ECO:0000313" key="9">
    <source>
        <dbReference type="Proteomes" id="UP000650994"/>
    </source>
</evidence>
<evidence type="ECO:0000256" key="2">
    <source>
        <dbReference type="ARBA" id="ARBA00022729"/>
    </source>
</evidence>
<dbReference type="EMBL" id="BMFL01000026">
    <property type="protein sequence ID" value="GGF10491.1"/>
    <property type="molecule type" value="Genomic_DNA"/>
</dbReference>
<protein>
    <submittedName>
        <fullName evidence="7">Porin</fullName>
    </submittedName>
</protein>
<dbReference type="GO" id="GO:0009279">
    <property type="term" value="C:cell outer membrane"/>
    <property type="evidence" value="ECO:0007669"/>
    <property type="project" value="UniProtKB-SubCell"/>
</dbReference>
<proteinExistence type="predicted"/>
<dbReference type="STRING" id="1434701.SAMN05443634_103276"/>
<feature type="signal peptide" evidence="4">
    <location>
        <begin position="1"/>
        <end position="23"/>
    </location>
</feature>
<sequence>MHNRLSEVLTCFLFLFFSTINYAQDSIDVSVKPYISLRGQLAVFDKDTELQDNVSRTGIELKIKNKSISFIAGLEFQINMFKGNSSFNVDGNLDNGLLAIKSETKQQVLGNRLGYLGIDFNQYGKLTFGKQWGVYRDVTSYTDKFNVFGGRASATFTGGTDGGELGTGRADQAIIYRNKIKFLHIGTQVQTKGGNSNLIDGFGLSAQIELSKELLVGVAYNKAFINKALIDNKILGLNGNPSYFTLGSNYSSKKFDFSLVGIIQENGDFTSSNNLTENNIIPSYVFGAKGFESYFKWKMEKLALSTGYNLYVPNGINKDNSQYVSDKFRKSDWIVGINYSPIKFIQIYSEQRFSFGHNSSGQKEQNIFVLGMRMDLSKQFNQSIKL</sequence>
<keyword evidence="3" id="KW-0472">Membrane</keyword>
<dbReference type="Proteomes" id="UP000184120">
    <property type="component" value="Unassembled WGS sequence"/>
</dbReference>
<evidence type="ECO:0000259" key="5">
    <source>
        <dbReference type="Pfam" id="PF13609"/>
    </source>
</evidence>
<comment type="subcellular location">
    <subcellularLocation>
        <location evidence="1">Cell outer membrane</location>
        <topology evidence="1">Multi-pass membrane protein</topology>
    </subcellularLocation>
</comment>
<dbReference type="Pfam" id="PF13609">
    <property type="entry name" value="Porin_4"/>
    <property type="match status" value="1"/>
</dbReference>
<accession>A0A1M6VDE9</accession>
<evidence type="ECO:0000313" key="7">
    <source>
        <dbReference type="EMBL" id="SHK79316.1"/>
    </source>
</evidence>
<keyword evidence="9" id="KW-1185">Reference proteome</keyword>
<reference evidence="6" key="1">
    <citation type="journal article" date="2014" name="Int. J. Syst. Evol. Microbiol.">
        <title>Complete genome of a new Firmicutes species belonging to the dominant human colonic microbiota ('Ruminococcus bicirculans') reveals two chromosomes and a selective capacity to utilize plant glucans.</title>
        <authorList>
            <consortium name="NISC Comparative Sequencing Program"/>
            <person name="Wegmann U."/>
            <person name="Louis P."/>
            <person name="Goesmann A."/>
            <person name="Henrissat B."/>
            <person name="Duncan S.H."/>
            <person name="Flint H.J."/>
        </authorList>
    </citation>
    <scope>NUCLEOTIDE SEQUENCE</scope>
    <source>
        <strain evidence="6">CGMCC 1.12707</strain>
    </source>
</reference>